<evidence type="ECO:0000313" key="2">
    <source>
        <dbReference type="EMBL" id="VEI22914.1"/>
    </source>
</evidence>
<keyword evidence="1" id="KW-1133">Transmembrane helix</keyword>
<organism evidence="2 3">
    <name type="scientific">Rothia aeria</name>
    <dbReference type="NCBI Taxonomy" id="172042"/>
    <lineage>
        <taxon>Bacteria</taxon>
        <taxon>Bacillati</taxon>
        <taxon>Actinomycetota</taxon>
        <taxon>Actinomycetes</taxon>
        <taxon>Micrococcales</taxon>
        <taxon>Micrococcaceae</taxon>
        <taxon>Rothia</taxon>
    </lineage>
</organism>
<accession>A0A7Z9A4M4</accession>
<protein>
    <submittedName>
        <fullName evidence="2">Uncharacterized protein</fullName>
    </submittedName>
</protein>
<sequence>MPPPRFMVAILVLKPERLVRRPRYVGFFGYFTPSIILAGPQQLTVFIGHLTRDADVVAMEIVGLLLAVIFCIRPITDLRQRFVGVLVGVDIGVEAV</sequence>
<name>A0A7Z9A4M4_9MICC</name>
<keyword evidence="1" id="KW-0812">Transmembrane</keyword>
<evidence type="ECO:0000256" key="1">
    <source>
        <dbReference type="SAM" id="Phobius"/>
    </source>
</evidence>
<dbReference type="Proteomes" id="UP000282386">
    <property type="component" value="Chromosome"/>
</dbReference>
<dbReference type="EMBL" id="LR134479">
    <property type="protein sequence ID" value="VEI22914.1"/>
    <property type="molecule type" value="Genomic_DNA"/>
</dbReference>
<feature type="transmembrane region" description="Helical" evidence="1">
    <location>
        <begin position="56"/>
        <end position="72"/>
    </location>
</feature>
<keyword evidence="1" id="KW-0472">Membrane</keyword>
<proteinExistence type="predicted"/>
<evidence type="ECO:0000313" key="3">
    <source>
        <dbReference type="Proteomes" id="UP000282386"/>
    </source>
</evidence>
<gene>
    <name evidence="2" type="ORF">NCTC10207_01008</name>
</gene>
<dbReference type="AlphaFoldDB" id="A0A7Z9A4M4"/>
<feature type="transmembrane region" description="Helical" evidence="1">
    <location>
        <begin position="24"/>
        <end position="50"/>
    </location>
</feature>
<reference evidence="2 3" key="1">
    <citation type="submission" date="2018-12" db="EMBL/GenBank/DDBJ databases">
        <authorList>
            <consortium name="Pathogen Informatics"/>
        </authorList>
    </citation>
    <scope>NUCLEOTIDE SEQUENCE [LARGE SCALE GENOMIC DNA]</scope>
    <source>
        <strain evidence="2 3">NCTC10207</strain>
    </source>
</reference>